<dbReference type="InterPro" id="IPR026541">
    <property type="entry name" value="MRG_dom"/>
</dbReference>
<dbReference type="AlphaFoldDB" id="G3I790"/>
<comment type="subcellular location">
    <subcellularLocation>
        <location evidence="1">Nucleus</location>
    </subcellularLocation>
</comment>
<evidence type="ECO:0000256" key="5">
    <source>
        <dbReference type="ARBA" id="ARBA00023242"/>
    </source>
</evidence>
<keyword evidence="5" id="KW-0539">Nucleus</keyword>
<dbReference type="STRING" id="10029.G3I790"/>
<evidence type="ECO:0000313" key="7">
    <source>
        <dbReference type="EMBL" id="EGV98421.1"/>
    </source>
</evidence>
<feature type="domain" description="MRG" evidence="6">
    <location>
        <begin position="41"/>
        <end position="198"/>
    </location>
</feature>
<dbReference type="PROSITE" id="PS51640">
    <property type="entry name" value="MRG"/>
    <property type="match status" value="1"/>
</dbReference>
<gene>
    <name evidence="7" type="ORF">I79_019375</name>
</gene>
<keyword evidence="3" id="KW-0805">Transcription regulation</keyword>
<evidence type="ECO:0000256" key="1">
    <source>
        <dbReference type="ARBA" id="ARBA00004123"/>
    </source>
</evidence>
<evidence type="ECO:0000256" key="2">
    <source>
        <dbReference type="ARBA" id="ARBA00022853"/>
    </source>
</evidence>
<dbReference type="InParanoid" id="G3I790"/>
<protein>
    <submittedName>
        <fullName evidence="7">Mortality factor 4-like protein 2</fullName>
    </submittedName>
</protein>
<dbReference type="InterPro" id="IPR008676">
    <property type="entry name" value="MRG"/>
</dbReference>
<dbReference type="PANTHER" id="PTHR10880">
    <property type="entry name" value="MORTALITY FACTOR 4-LIKE PROTEIN"/>
    <property type="match status" value="1"/>
</dbReference>
<keyword evidence="4" id="KW-0804">Transcription</keyword>
<dbReference type="GO" id="GO:0035267">
    <property type="term" value="C:NuA4 histone acetyltransferase complex"/>
    <property type="evidence" value="ECO:0007669"/>
    <property type="project" value="TreeGrafter"/>
</dbReference>
<sequence>MNTPVNRIGSATSQVAQVSHQNVAGAVTTGQHMQAANLIMGVELKWPQVLKACLVEDWDLVNNQKQLFQLPAEKNVDHILANYVTFVKSQGKSDNTVYSIVELLYTTREYFNKILGTQLLSQFEKPQYAEMLLAYPDIPISRIYGAPHLLRLLVNIGAELAHWSLSRQSLMSVSSYMHSFLNFLAENSTSLFSSSNYKMASPEYCFKAL</sequence>
<keyword evidence="2" id="KW-0156">Chromatin regulator</keyword>
<reference evidence="8" key="1">
    <citation type="journal article" date="2011" name="Nat. Biotechnol.">
        <title>The genomic sequence of the Chinese hamster ovary (CHO)-K1 cell line.</title>
        <authorList>
            <person name="Xu X."/>
            <person name="Nagarajan H."/>
            <person name="Lewis N.E."/>
            <person name="Pan S."/>
            <person name="Cai Z."/>
            <person name="Liu X."/>
            <person name="Chen W."/>
            <person name="Xie M."/>
            <person name="Wang W."/>
            <person name="Hammond S."/>
            <person name="Andersen M.R."/>
            <person name="Neff N."/>
            <person name="Passarelli B."/>
            <person name="Koh W."/>
            <person name="Fan H.C."/>
            <person name="Wang J."/>
            <person name="Gui Y."/>
            <person name="Lee K.H."/>
            <person name="Betenbaugh M.J."/>
            <person name="Quake S.R."/>
            <person name="Famili I."/>
            <person name="Palsson B.O."/>
            <person name="Wang J."/>
        </authorList>
    </citation>
    <scope>NUCLEOTIDE SEQUENCE [LARGE SCALE GENOMIC DNA]</scope>
    <source>
        <strain evidence="8">CHO K1 cell line</strain>
    </source>
</reference>
<dbReference type="GO" id="GO:0006325">
    <property type="term" value="P:chromatin organization"/>
    <property type="evidence" value="ECO:0007669"/>
    <property type="project" value="UniProtKB-KW"/>
</dbReference>
<dbReference type="eggNOG" id="KOG3001">
    <property type="taxonomic scope" value="Eukaryota"/>
</dbReference>
<evidence type="ECO:0000256" key="4">
    <source>
        <dbReference type="ARBA" id="ARBA00023163"/>
    </source>
</evidence>
<dbReference type="EMBL" id="JH001413">
    <property type="protein sequence ID" value="EGV98421.1"/>
    <property type="molecule type" value="Genomic_DNA"/>
</dbReference>
<dbReference type="GO" id="GO:0006355">
    <property type="term" value="P:regulation of DNA-templated transcription"/>
    <property type="evidence" value="ECO:0007669"/>
    <property type="project" value="InterPro"/>
</dbReference>
<dbReference type="PANTHER" id="PTHR10880:SF29">
    <property type="entry name" value="MORTALITY FACTOR 4-LIKE PROTEIN 1"/>
    <property type="match status" value="1"/>
</dbReference>
<evidence type="ECO:0000259" key="6">
    <source>
        <dbReference type="Pfam" id="PF05712"/>
    </source>
</evidence>
<organism evidence="7 8">
    <name type="scientific">Cricetulus griseus</name>
    <name type="common">Chinese hamster</name>
    <name type="synonym">Cricetulus barabensis griseus</name>
    <dbReference type="NCBI Taxonomy" id="10029"/>
    <lineage>
        <taxon>Eukaryota</taxon>
        <taxon>Metazoa</taxon>
        <taxon>Chordata</taxon>
        <taxon>Craniata</taxon>
        <taxon>Vertebrata</taxon>
        <taxon>Euteleostomi</taxon>
        <taxon>Mammalia</taxon>
        <taxon>Eutheria</taxon>
        <taxon>Euarchontoglires</taxon>
        <taxon>Glires</taxon>
        <taxon>Rodentia</taxon>
        <taxon>Myomorpha</taxon>
        <taxon>Muroidea</taxon>
        <taxon>Cricetidae</taxon>
        <taxon>Cricetinae</taxon>
        <taxon>Cricetulus</taxon>
    </lineage>
</organism>
<dbReference type="Gene3D" id="1.10.274.30">
    <property type="entry name" value="MRG domain"/>
    <property type="match status" value="1"/>
</dbReference>
<dbReference type="Pfam" id="PF05712">
    <property type="entry name" value="MRG"/>
    <property type="match status" value="1"/>
</dbReference>
<proteinExistence type="predicted"/>
<evidence type="ECO:0000313" key="8">
    <source>
        <dbReference type="Proteomes" id="UP000001075"/>
    </source>
</evidence>
<dbReference type="InterPro" id="IPR038217">
    <property type="entry name" value="MRG_C_sf"/>
</dbReference>
<dbReference type="GO" id="GO:0005634">
    <property type="term" value="C:nucleus"/>
    <property type="evidence" value="ECO:0007669"/>
    <property type="project" value="UniProtKB-SubCell"/>
</dbReference>
<evidence type="ECO:0000256" key="3">
    <source>
        <dbReference type="ARBA" id="ARBA00023015"/>
    </source>
</evidence>
<dbReference type="Proteomes" id="UP000001075">
    <property type="component" value="Unassembled WGS sequence"/>
</dbReference>
<dbReference type="PaxDb" id="10029-XP_007613760.1"/>
<name>G3I790_CRIGR</name>
<accession>G3I790</accession>